<dbReference type="Proteomes" id="UP000605568">
    <property type="component" value="Unassembled WGS sequence"/>
</dbReference>
<keyword evidence="3" id="KW-1185">Reference proteome</keyword>
<feature type="domain" description="HIT" evidence="1">
    <location>
        <begin position="41"/>
        <end position="106"/>
    </location>
</feature>
<dbReference type="Pfam" id="PF01230">
    <property type="entry name" value="HIT"/>
    <property type="match status" value="1"/>
</dbReference>
<sequence>MTTTPCVFCAIAADTAPATVVREWPDAIAILPRTGVGERGDHVLVIPRCHVATAIEDATVTGTVSARAAQLALELGWHDANLIANIGPYGSQTVQHLHWHLLRRRPGDHIALPWPQPLQETA</sequence>
<organism evidence="2 3">
    <name type="scientific">Lentzea cavernae</name>
    <dbReference type="NCBI Taxonomy" id="2020703"/>
    <lineage>
        <taxon>Bacteria</taxon>
        <taxon>Bacillati</taxon>
        <taxon>Actinomycetota</taxon>
        <taxon>Actinomycetes</taxon>
        <taxon>Pseudonocardiales</taxon>
        <taxon>Pseudonocardiaceae</taxon>
        <taxon>Lentzea</taxon>
    </lineage>
</organism>
<dbReference type="SUPFAM" id="SSF54197">
    <property type="entry name" value="HIT-like"/>
    <property type="match status" value="1"/>
</dbReference>
<dbReference type="RefSeq" id="WP_191304387.1">
    <property type="nucleotide sequence ID" value="NZ_BNAR01000018.1"/>
</dbReference>
<protein>
    <submittedName>
        <fullName evidence="2">Hydrolase</fullName>
    </submittedName>
</protein>
<gene>
    <name evidence="2" type="ORF">GCM10017774_77490</name>
</gene>
<proteinExistence type="predicted"/>
<name>A0ABQ3MSM6_9PSEU</name>
<dbReference type="InterPro" id="IPR011146">
    <property type="entry name" value="HIT-like"/>
</dbReference>
<dbReference type="EMBL" id="BNAR01000018">
    <property type="protein sequence ID" value="GHH57637.1"/>
    <property type="molecule type" value="Genomic_DNA"/>
</dbReference>
<evidence type="ECO:0000259" key="1">
    <source>
        <dbReference type="Pfam" id="PF01230"/>
    </source>
</evidence>
<evidence type="ECO:0000313" key="3">
    <source>
        <dbReference type="Proteomes" id="UP000605568"/>
    </source>
</evidence>
<keyword evidence="2" id="KW-0378">Hydrolase</keyword>
<dbReference type="GO" id="GO:0016787">
    <property type="term" value="F:hydrolase activity"/>
    <property type="evidence" value="ECO:0007669"/>
    <property type="project" value="UniProtKB-KW"/>
</dbReference>
<dbReference type="InterPro" id="IPR036265">
    <property type="entry name" value="HIT-like_sf"/>
</dbReference>
<reference evidence="3" key="1">
    <citation type="journal article" date="2019" name="Int. J. Syst. Evol. Microbiol.">
        <title>The Global Catalogue of Microorganisms (GCM) 10K type strain sequencing project: providing services to taxonomists for standard genome sequencing and annotation.</title>
        <authorList>
            <consortium name="The Broad Institute Genomics Platform"/>
            <consortium name="The Broad Institute Genome Sequencing Center for Infectious Disease"/>
            <person name="Wu L."/>
            <person name="Ma J."/>
        </authorList>
    </citation>
    <scope>NUCLEOTIDE SEQUENCE [LARGE SCALE GENOMIC DNA]</scope>
    <source>
        <strain evidence="3">CGMCC 4.7367</strain>
    </source>
</reference>
<evidence type="ECO:0000313" key="2">
    <source>
        <dbReference type="EMBL" id="GHH57637.1"/>
    </source>
</evidence>
<dbReference type="Gene3D" id="3.30.428.10">
    <property type="entry name" value="HIT-like"/>
    <property type="match status" value="1"/>
</dbReference>
<accession>A0ABQ3MSM6</accession>
<comment type="caution">
    <text evidence="2">The sequence shown here is derived from an EMBL/GenBank/DDBJ whole genome shotgun (WGS) entry which is preliminary data.</text>
</comment>